<evidence type="ECO:0000259" key="3">
    <source>
        <dbReference type="Pfam" id="PF07452"/>
    </source>
</evidence>
<name>A0A4P6Q661_9ACTN</name>
<dbReference type="OrthoDB" id="2991218at2"/>
<gene>
    <name evidence="4" type="ORF">EKD16_22475</name>
</gene>
<keyword evidence="1" id="KW-0472">Membrane</keyword>
<feature type="signal peptide" evidence="2">
    <location>
        <begin position="1"/>
        <end position="23"/>
    </location>
</feature>
<dbReference type="Pfam" id="PF07452">
    <property type="entry name" value="CHRD"/>
    <property type="match status" value="1"/>
</dbReference>
<protein>
    <recommendedName>
        <fullName evidence="3">CHRD domain-containing protein</fullName>
    </recommendedName>
</protein>
<dbReference type="EMBL" id="CP036455">
    <property type="protein sequence ID" value="QBI56248.1"/>
    <property type="molecule type" value="Genomic_DNA"/>
</dbReference>
<keyword evidence="2" id="KW-0732">Signal</keyword>
<keyword evidence="5" id="KW-1185">Reference proteome</keyword>
<dbReference type="RefSeq" id="WP_131101001.1">
    <property type="nucleotide sequence ID" value="NZ_CP036455.1"/>
</dbReference>
<organism evidence="4 5">
    <name type="scientific">Streptomonospora litoralis</name>
    <dbReference type="NCBI Taxonomy" id="2498135"/>
    <lineage>
        <taxon>Bacteria</taxon>
        <taxon>Bacillati</taxon>
        <taxon>Actinomycetota</taxon>
        <taxon>Actinomycetes</taxon>
        <taxon>Streptosporangiales</taxon>
        <taxon>Nocardiopsidaceae</taxon>
        <taxon>Streptomonospora</taxon>
    </lineage>
</organism>
<dbReference type="AlphaFoldDB" id="A0A4P6Q661"/>
<evidence type="ECO:0000256" key="2">
    <source>
        <dbReference type="SAM" id="SignalP"/>
    </source>
</evidence>
<reference evidence="4 5" key="1">
    <citation type="submission" date="2019-02" db="EMBL/GenBank/DDBJ databases">
        <authorList>
            <person name="Khodamoradi S."/>
            <person name="Hahnke R.L."/>
            <person name="Kaempfer P."/>
            <person name="Schumann P."/>
            <person name="Rohde M."/>
            <person name="Steinert M."/>
            <person name="Luzhetskyy A."/>
            <person name="Wink J."/>
            <person name="Ruckert C."/>
        </authorList>
    </citation>
    <scope>NUCLEOTIDE SEQUENCE [LARGE SCALE GENOMIC DNA]</scope>
    <source>
        <strain evidence="4 5">M2</strain>
    </source>
</reference>
<evidence type="ECO:0000313" key="4">
    <source>
        <dbReference type="EMBL" id="QBI56248.1"/>
    </source>
</evidence>
<evidence type="ECO:0000256" key="1">
    <source>
        <dbReference type="SAM" id="Phobius"/>
    </source>
</evidence>
<accession>A0A4P6Q661</accession>
<proteinExistence type="predicted"/>
<feature type="chain" id="PRO_5038646650" description="CHRD domain-containing protein" evidence="2">
    <location>
        <begin position="24"/>
        <end position="245"/>
    </location>
</feature>
<dbReference type="Proteomes" id="UP000292235">
    <property type="component" value="Chromosome"/>
</dbReference>
<sequence length="245" mass="24446" precursor="true">MNTRKLAPLAMALPLGLSMGLFAATPASAAETWTFQSNLGQVNDSGTTGQAWVEVEGNTADITVNVSGAVADSPHAQHIHIGGQGVCPTMENDDNGDGIVSTPEGQSSYGGVKVSLTTEGATGADSAVAVERMPSGAGYTYERSVELSDDVIQNISDGAASVVVHGIDANGDGKYSGDAKSPLNEELPLEATAPAACGELALSPEGGMETGKGGMADAGMIGLGGVLAATAAGGFVVARRLSHNS</sequence>
<dbReference type="KEGG" id="strr:EKD16_22475"/>
<feature type="transmembrane region" description="Helical" evidence="1">
    <location>
        <begin position="218"/>
        <end position="238"/>
    </location>
</feature>
<keyword evidence="1" id="KW-1133">Transmembrane helix</keyword>
<feature type="domain" description="CHRD" evidence="3">
    <location>
        <begin position="42"/>
        <end position="165"/>
    </location>
</feature>
<evidence type="ECO:0000313" key="5">
    <source>
        <dbReference type="Proteomes" id="UP000292235"/>
    </source>
</evidence>
<dbReference type="InterPro" id="IPR010895">
    <property type="entry name" value="CHRD"/>
</dbReference>
<keyword evidence="1" id="KW-0812">Transmembrane</keyword>